<dbReference type="InterPro" id="IPR000092">
    <property type="entry name" value="Polyprenyl_synt"/>
</dbReference>
<proteinExistence type="inferred from homology"/>
<evidence type="ECO:0000256" key="10">
    <source>
        <dbReference type="ARBA" id="ARBA00032873"/>
    </source>
</evidence>
<dbReference type="AlphaFoldDB" id="A0AAW4VVP0"/>
<evidence type="ECO:0000313" key="13">
    <source>
        <dbReference type="EMBL" id="MCC2175582.1"/>
    </source>
</evidence>
<gene>
    <name evidence="13" type="ORF">LKD22_00300</name>
</gene>
<comment type="caution">
    <text evidence="13">The sequence shown here is derived from an EMBL/GenBank/DDBJ whole genome shotgun (WGS) entry which is preliminary data.</text>
</comment>
<dbReference type="PANTHER" id="PTHR43281:SF1">
    <property type="entry name" value="FARNESYL DIPHOSPHATE SYNTHASE"/>
    <property type="match status" value="1"/>
</dbReference>
<organism evidence="13 14">
    <name type="scientific">Agathobaculum butyriciproducens</name>
    <dbReference type="NCBI Taxonomy" id="1628085"/>
    <lineage>
        <taxon>Bacteria</taxon>
        <taxon>Bacillati</taxon>
        <taxon>Bacillota</taxon>
        <taxon>Clostridia</taxon>
        <taxon>Eubacteriales</taxon>
        <taxon>Butyricicoccaceae</taxon>
        <taxon>Agathobaculum</taxon>
    </lineage>
</organism>
<evidence type="ECO:0000256" key="7">
    <source>
        <dbReference type="ARBA" id="ARBA00022842"/>
    </source>
</evidence>
<evidence type="ECO:0000256" key="2">
    <source>
        <dbReference type="ARBA" id="ARBA00006706"/>
    </source>
</evidence>
<dbReference type="EMBL" id="JAJEPX010000001">
    <property type="protein sequence ID" value="MCC2175582.1"/>
    <property type="molecule type" value="Genomic_DNA"/>
</dbReference>
<dbReference type="GO" id="GO:0004337">
    <property type="term" value="F:(2E,6E)-farnesyl diphosphate synthase activity"/>
    <property type="evidence" value="ECO:0007669"/>
    <property type="project" value="UniProtKB-EC"/>
</dbReference>
<dbReference type="Pfam" id="PF00348">
    <property type="entry name" value="polyprenyl_synt"/>
    <property type="match status" value="1"/>
</dbReference>
<evidence type="ECO:0000256" key="8">
    <source>
        <dbReference type="ARBA" id="ARBA00023229"/>
    </source>
</evidence>
<dbReference type="SFLD" id="SFLDS00005">
    <property type="entry name" value="Isoprenoid_Synthase_Type_I"/>
    <property type="match status" value="1"/>
</dbReference>
<dbReference type="FunFam" id="1.10.600.10:FF:000001">
    <property type="entry name" value="Geranylgeranyl diphosphate synthase"/>
    <property type="match status" value="1"/>
</dbReference>
<dbReference type="EC" id="2.5.1.10" evidence="3"/>
<keyword evidence="6" id="KW-0479">Metal-binding</keyword>
<keyword evidence="14" id="KW-1185">Reference proteome</keyword>
<reference evidence="13 14" key="1">
    <citation type="submission" date="2021-10" db="EMBL/GenBank/DDBJ databases">
        <title>Anaerobic single-cell dispensing facilitates the cultivation of human gut bacteria.</title>
        <authorList>
            <person name="Afrizal A."/>
        </authorList>
    </citation>
    <scope>NUCLEOTIDE SEQUENCE [LARGE SCALE GENOMIC DNA]</scope>
    <source>
        <strain evidence="13 14">CLA-AA-H270</strain>
    </source>
</reference>
<evidence type="ECO:0000256" key="3">
    <source>
        <dbReference type="ARBA" id="ARBA00012439"/>
    </source>
</evidence>
<dbReference type="PANTHER" id="PTHR43281">
    <property type="entry name" value="FARNESYL DIPHOSPHATE SYNTHASE"/>
    <property type="match status" value="1"/>
</dbReference>
<dbReference type="PROSITE" id="PS00444">
    <property type="entry name" value="POLYPRENYL_SYNTHASE_2"/>
    <property type="match status" value="1"/>
</dbReference>
<evidence type="ECO:0000256" key="11">
    <source>
        <dbReference type="ARBA" id="ARBA00049399"/>
    </source>
</evidence>
<dbReference type="CDD" id="cd00685">
    <property type="entry name" value="Trans_IPPS_HT"/>
    <property type="match status" value="1"/>
</dbReference>
<accession>A0AAW4VVP0</accession>
<comment type="cofactor">
    <cofactor evidence="1">
        <name>Mg(2+)</name>
        <dbReference type="ChEBI" id="CHEBI:18420"/>
    </cofactor>
</comment>
<dbReference type="Gene3D" id="1.10.600.10">
    <property type="entry name" value="Farnesyl Diphosphate Synthase"/>
    <property type="match status" value="1"/>
</dbReference>
<evidence type="ECO:0000256" key="1">
    <source>
        <dbReference type="ARBA" id="ARBA00001946"/>
    </source>
</evidence>
<evidence type="ECO:0000313" key="14">
    <source>
        <dbReference type="Proteomes" id="UP001298753"/>
    </source>
</evidence>
<dbReference type="GO" id="GO:0046872">
    <property type="term" value="F:metal ion binding"/>
    <property type="evidence" value="ECO:0007669"/>
    <property type="project" value="UniProtKB-KW"/>
</dbReference>
<evidence type="ECO:0000256" key="6">
    <source>
        <dbReference type="ARBA" id="ARBA00022723"/>
    </source>
</evidence>
<dbReference type="NCBIfam" id="NF045485">
    <property type="entry name" value="FPPsyn"/>
    <property type="match status" value="1"/>
</dbReference>
<comment type="catalytic activity">
    <reaction evidence="11">
        <text>isopentenyl diphosphate + (2E)-geranyl diphosphate = (2E,6E)-farnesyl diphosphate + diphosphate</text>
        <dbReference type="Rhea" id="RHEA:19361"/>
        <dbReference type="ChEBI" id="CHEBI:33019"/>
        <dbReference type="ChEBI" id="CHEBI:58057"/>
        <dbReference type="ChEBI" id="CHEBI:128769"/>
        <dbReference type="ChEBI" id="CHEBI:175763"/>
        <dbReference type="EC" id="2.5.1.10"/>
    </reaction>
</comment>
<evidence type="ECO:0000256" key="12">
    <source>
        <dbReference type="RuleBase" id="RU004466"/>
    </source>
</evidence>
<protein>
    <recommendedName>
        <fullName evidence="4">Farnesyl diphosphate synthase</fullName>
        <ecNumber evidence="3">2.5.1.10</ecNumber>
    </recommendedName>
    <alternativeName>
        <fullName evidence="10">(2E,6E)-farnesyl diphosphate synthase</fullName>
    </alternativeName>
    <alternativeName>
        <fullName evidence="9">Geranyltranstransferase</fullName>
    </alternativeName>
</protein>
<dbReference type="InterPro" id="IPR008949">
    <property type="entry name" value="Isoprenoid_synthase_dom_sf"/>
</dbReference>
<dbReference type="InterPro" id="IPR053378">
    <property type="entry name" value="Prenyl_diphosphate_synthase"/>
</dbReference>
<name>A0AAW4VVP0_9FIRM</name>
<keyword evidence="5 12" id="KW-0808">Transferase</keyword>
<keyword evidence="8" id="KW-0414">Isoprene biosynthesis</keyword>
<keyword evidence="7" id="KW-0460">Magnesium</keyword>
<dbReference type="Proteomes" id="UP001298753">
    <property type="component" value="Unassembled WGS sequence"/>
</dbReference>
<dbReference type="GO" id="GO:0016114">
    <property type="term" value="P:terpenoid biosynthetic process"/>
    <property type="evidence" value="ECO:0007669"/>
    <property type="project" value="UniProtKB-ARBA"/>
</dbReference>
<sequence>MTFSEQLKADIALIEPALEKYLSRETGEGYDRIFEAAKYSAMAGGKRLRPVIVLEFCRLCGGDIEKALPFACALEMIHTYSLIHDDLPCMDNDDLRRGRPTCHKAFDEATAVLAGDGLLTAAFETASAAKDVPAETIVRCIRILGENAGMNGMIGGQVLDMGAEHRKISLDELRLLQKLKTGCLLRAACELGCAAAGATDEDTLARARAYGEKLGLAFQIEDDILDIEGDAATLGKSIGKDAASEKSTFPSLLGLEECRELAAKLTEEAVDAVKPLDGHAFLVELARSLTGRTR</sequence>
<dbReference type="PROSITE" id="PS00723">
    <property type="entry name" value="POLYPRENYL_SYNTHASE_1"/>
    <property type="match status" value="1"/>
</dbReference>
<comment type="similarity">
    <text evidence="2 12">Belongs to the FPP/GGPP synthase family.</text>
</comment>
<evidence type="ECO:0000256" key="9">
    <source>
        <dbReference type="ARBA" id="ARBA00032380"/>
    </source>
</evidence>
<dbReference type="SFLD" id="SFLDG01017">
    <property type="entry name" value="Polyprenyl_Transferase_Like"/>
    <property type="match status" value="1"/>
</dbReference>
<dbReference type="GO" id="GO:0005737">
    <property type="term" value="C:cytoplasm"/>
    <property type="evidence" value="ECO:0007669"/>
    <property type="project" value="UniProtKB-ARBA"/>
</dbReference>
<dbReference type="InterPro" id="IPR033749">
    <property type="entry name" value="Polyprenyl_synt_CS"/>
</dbReference>
<evidence type="ECO:0000256" key="5">
    <source>
        <dbReference type="ARBA" id="ARBA00022679"/>
    </source>
</evidence>
<evidence type="ECO:0000256" key="4">
    <source>
        <dbReference type="ARBA" id="ARBA00015100"/>
    </source>
</evidence>
<dbReference type="GeneID" id="98661031"/>
<dbReference type="RefSeq" id="WP_227599893.1">
    <property type="nucleotide sequence ID" value="NZ_DBEZNG010000082.1"/>
</dbReference>
<dbReference type="SUPFAM" id="SSF48576">
    <property type="entry name" value="Terpenoid synthases"/>
    <property type="match status" value="1"/>
</dbReference>